<feature type="non-terminal residue" evidence="7">
    <location>
        <position position="1"/>
    </location>
</feature>
<dbReference type="PANTHER" id="PTHR12308:SF73">
    <property type="entry name" value="ANOCTAMIN"/>
    <property type="match status" value="1"/>
</dbReference>
<keyword evidence="2 5" id="KW-0812">Transmembrane</keyword>
<reference evidence="7" key="1">
    <citation type="submission" date="2021-02" db="EMBL/GenBank/DDBJ databases">
        <authorList>
            <person name="Dougan E. K."/>
            <person name="Rhodes N."/>
            <person name="Thang M."/>
            <person name="Chan C."/>
        </authorList>
    </citation>
    <scope>NUCLEOTIDE SEQUENCE</scope>
</reference>
<feature type="transmembrane region" description="Helical" evidence="5">
    <location>
        <begin position="572"/>
        <end position="594"/>
    </location>
</feature>
<evidence type="ECO:0000256" key="5">
    <source>
        <dbReference type="SAM" id="Phobius"/>
    </source>
</evidence>
<accession>A0A813CQI4</accession>
<feature type="transmembrane region" description="Helical" evidence="5">
    <location>
        <begin position="529"/>
        <end position="552"/>
    </location>
</feature>
<evidence type="ECO:0000313" key="7">
    <source>
        <dbReference type="EMBL" id="CAE7945342.1"/>
    </source>
</evidence>
<comment type="caution">
    <text evidence="7">The sequence shown here is derived from an EMBL/GenBank/DDBJ whole genome shotgun (WGS) entry which is preliminary data.</text>
</comment>
<dbReference type="AlphaFoldDB" id="A0A813CQI4"/>
<evidence type="ECO:0000256" key="1">
    <source>
        <dbReference type="ARBA" id="ARBA00004141"/>
    </source>
</evidence>
<evidence type="ECO:0000259" key="6">
    <source>
        <dbReference type="Pfam" id="PF04547"/>
    </source>
</evidence>
<dbReference type="OrthoDB" id="426371at2759"/>
<dbReference type="Proteomes" id="UP000601435">
    <property type="component" value="Unassembled WGS sequence"/>
</dbReference>
<proteinExistence type="predicted"/>
<feature type="transmembrane region" description="Helical" evidence="5">
    <location>
        <begin position="877"/>
        <end position="902"/>
    </location>
</feature>
<feature type="transmembrane region" description="Helical" evidence="5">
    <location>
        <begin position="931"/>
        <end position="952"/>
    </location>
</feature>
<name>A0A813CQI4_9DINO</name>
<feature type="transmembrane region" description="Helical" evidence="5">
    <location>
        <begin position="808"/>
        <end position="828"/>
    </location>
</feature>
<keyword evidence="3 5" id="KW-1133">Transmembrane helix</keyword>
<feature type="domain" description="Anoctamin transmembrane" evidence="6">
    <location>
        <begin position="520"/>
        <end position="994"/>
    </location>
</feature>
<keyword evidence="4 5" id="KW-0472">Membrane</keyword>
<sequence length="1049" mass="116671">VARQLPLLPLKGDGSLQPAASKLVLPPVKPEVEGFPPELLAELRAVDPRLLAEGGAETADTDEGTLDALAAARIRKLLRRLGVVPLTPRLVVKDIIGPLFSTCAVVPCLVSVDEAPRPPSALLALGGFLAQNAALAEELGPSAIGWPLKALDKVAVGRRFSAPALHSPRAAAFLEAAKGVLDIHLPAAPAKLGTTTALGEALETLGLALPGPLVTAADGDFRSPEFEQLTVAITKEARETGQGVDAAKVLICLAIGTGMNPPCMRASYHFVGSDDAEDMVKLPGLLPRLPLRDDTSDCTMALVFPREVDQEKIVEEPYMMLKRIFIATGNEHSTDKFLELTQRLNDEALPLAEYQTHVRRFLIEIVAESGLIMSSFPSVDEDEDFLKIYLPLDGPVIQHMAEHLEYTMPYKESVYQQVKEHGPYPGKEPMRDIQLRPLVAWDKFTVEDAGRFEDFCMRDSIRILEFWLDQWVSLDEMERQGIIKCYFPCPEADALENLHSHFLNLCKWVHFQGKQADELRKYFGEEIGFYFRFLGYVCHAMSFLGIVGFVIYASRHPAWHSDSYIPQRSMGYLRSGLALVYSVWAAILLIFWTITTARICVRWGVNDIEDYEQINPDWNPVPPSAFRPLIVNVLTGAYLAAYVGAISAVLNWQFSLQDDEDPGLGAYAPLVLTVLIKFGSLSWTWIAPAIVRLENHRREDDKAVKLSVILAVVKIFVALFPFISSCFLATLYQSTCGDTFEEAAAATFPNYASVAPLSAETMEALKPYSFEKDGRFCFHGCHPASAAATEVWAETTCDRSVSANLKTYFFFTVALDLVFLIIPIVISANEIRQERRKQERAGKDFEYSLLQWEAKKFKYEWNSWGGDKINDNLDLTISYAVVVCFGIISPIMATVCLLSLLISLRLRCYRMIYATRRPLPRASTGLGVWEYIYTGINMVAVVINVGLAAVFFYPMRVKQASEKFMIFVIGEHVVLLVQFIFRLIVPAKPADISHIEAYNMHVKKVLRTERSCMKRFEGLRTPANINLDVIPDGVQSDADSSDTANEGCC</sequence>
<evidence type="ECO:0000256" key="2">
    <source>
        <dbReference type="ARBA" id="ARBA00022692"/>
    </source>
</evidence>
<feature type="transmembrane region" description="Helical" evidence="5">
    <location>
        <begin position="629"/>
        <end position="654"/>
    </location>
</feature>
<dbReference type="InterPro" id="IPR007632">
    <property type="entry name" value="Anoctamin"/>
</dbReference>
<feature type="transmembrane region" description="Helical" evidence="5">
    <location>
        <begin position="703"/>
        <end position="723"/>
    </location>
</feature>
<evidence type="ECO:0000256" key="3">
    <source>
        <dbReference type="ARBA" id="ARBA00022989"/>
    </source>
</evidence>
<dbReference type="GO" id="GO:0005254">
    <property type="term" value="F:chloride channel activity"/>
    <property type="evidence" value="ECO:0007669"/>
    <property type="project" value="TreeGrafter"/>
</dbReference>
<dbReference type="PANTHER" id="PTHR12308">
    <property type="entry name" value="ANOCTAMIN"/>
    <property type="match status" value="1"/>
</dbReference>
<organism evidence="7 8">
    <name type="scientific">Symbiodinium necroappetens</name>
    <dbReference type="NCBI Taxonomy" id="1628268"/>
    <lineage>
        <taxon>Eukaryota</taxon>
        <taxon>Sar</taxon>
        <taxon>Alveolata</taxon>
        <taxon>Dinophyceae</taxon>
        <taxon>Suessiales</taxon>
        <taxon>Symbiodiniaceae</taxon>
        <taxon>Symbiodinium</taxon>
    </lineage>
</organism>
<dbReference type="Pfam" id="PF04547">
    <property type="entry name" value="Anoctamin"/>
    <property type="match status" value="1"/>
</dbReference>
<protein>
    <submittedName>
        <fullName evidence="7">Ano10 protein</fullName>
    </submittedName>
</protein>
<comment type="subcellular location">
    <subcellularLocation>
        <location evidence="1">Membrane</location>
        <topology evidence="1">Multi-pass membrane protein</topology>
    </subcellularLocation>
</comment>
<dbReference type="GO" id="GO:0016020">
    <property type="term" value="C:membrane"/>
    <property type="evidence" value="ECO:0007669"/>
    <property type="project" value="UniProtKB-SubCell"/>
</dbReference>
<dbReference type="InterPro" id="IPR049452">
    <property type="entry name" value="Anoctamin_TM"/>
</dbReference>
<evidence type="ECO:0000313" key="8">
    <source>
        <dbReference type="Proteomes" id="UP000601435"/>
    </source>
</evidence>
<feature type="transmembrane region" description="Helical" evidence="5">
    <location>
        <begin position="666"/>
        <end position="691"/>
    </location>
</feature>
<gene>
    <name evidence="7" type="primary">Ano10</name>
    <name evidence="7" type="ORF">SNEC2469_LOCUS35565</name>
</gene>
<keyword evidence="8" id="KW-1185">Reference proteome</keyword>
<evidence type="ECO:0000256" key="4">
    <source>
        <dbReference type="ARBA" id="ARBA00023136"/>
    </source>
</evidence>
<feature type="transmembrane region" description="Helical" evidence="5">
    <location>
        <begin position="964"/>
        <end position="985"/>
    </location>
</feature>
<dbReference type="EMBL" id="CAJNJA010103486">
    <property type="protein sequence ID" value="CAE7945342.1"/>
    <property type="molecule type" value="Genomic_DNA"/>
</dbReference>